<name>M6QFZ1_9LEPT</name>
<proteinExistence type="predicted"/>
<evidence type="ECO:0000313" key="1">
    <source>
        <dbReference type="EMBL" id="EMN91398.1"/>
    </source>
</evidence>
<accession>M6QFZ1</accession>
<gene>
    <name evidence="1" type="ORF">LEP1GSC108_3244</name>
</gene>
<organism evidence="1 2">
    <name type="scientific">Leptospira weilii str. UI 13098</name>
    <dbReference type="NCBI Taxonomy" id="1088542"/>
    <lineage>
        <taxon>Bacteria</taxon>
        <taxon>Pseudomonadati</taxon>
        <taxon>Spirochaetota</taxon>
        <taxon>Spirochaetia</taxon>
        <taxon>Leptospirales</taxon>
        <taxon>Leptospiraceae</taxon>
        <taxon>Leptospira</taxon>
    </lineage>
</organism>
<keyword evidence="2" id="KW-1185">Reference proteome</keyword>
<dbReference type="RefSeq" id="WP_004502860.1">
    <property type="nucleotide sequence ID" value="NZ_AHNU02000034.1"/>
</dbReference>
<comment type="caution">
    <text evidence="1">The sequence shown here is derived from an EMBL/GenBank/DDBJ whole genome shotgun (WGS) entry which is preliminary data.</text>
</comment>
<sequence>MKQNFKENSKTAFSEEEIGINLRSIFEFNYSIGETKLEIFKEGYELLLHFQNSKEPNERGFVIYEDDSYLNIEFDFLKFVEENDLHGNYDEFKIRFINALLEAGVQVQNEYLLNIKEIEITKKLYFLVESLPYIENTFDQMEIRDYSKARQDDSCQFENNDYTLSFIVSPSEKTPFSGAITILMQLKLKNANPIEYDLGSNAQFFSWDRQQMSSLFTRHLNLLIESFDELDAIGMIGYILNSLDAIDKETNFDYELVLPRLKLIPATNLTENNSVDDLTLDDLAVPIQNFQKGFVETLHLIKANRERCKIICKQVKSYQRVLEIFKEQLFMKTQKAVGE</sequence>
<dbReference type="EMBL" id="AHNU02000034">
    <property type="protein sequence ID" value="EMN91398.1"/>
    <property type="molecule type" value="Genomic_DNA"/>
</dbReference>
<dbReference type="Proteomes" id="UP000012118">
    <property type="component" value="Unassembled WGS sequence"/>
</dbReference>
<reference evidence="1 2" key="1">
    <citation type="submission" date="2013-01" db="EMBL/GenBank/DDBJ databases">
        <authorList>
            <person name="Harkins D.M."/>
            <person name="Durkin A.S."/>
            <person name="Brinkac L.M."/>
            <person name="Haft D.H."/>
            <person name="Selengut J.D."/>
            <person name="Sanka R."/>
            <person name="DePew J."/>
            <person name="Purushe J."/>
            <person name="Chanthongthip A."/>
            <person name="Lattana O."/>
            <person name="Phetsouvanh R."/>
            <person name="Newton P.N."/>
            <person name="Vinetz J.M."/>
            <person name="Sutton G.G."/>
            <person name="Nierman W.C."/>
            <person name="Fouts D.E."/>
        </authorList>
    </citation>
    <scope>NUCLEOTIDE SEQUENCE [LARGE SCALE GENOMIC DNA]</scope>
    <source>
        <strain evidence="1 2">UI 13098</strain>
    </source>
</reference>
<evidence type="ECO:0000313" key="2">
    <source>
        <dbReference type="Proteomes" id="UP000012118"/>
    </source>
</evidence>
<dbReference type="AlphaFoldDB" id="M6QFZ1"/>
<protein>
    <submittedName>
        <fullName evidence="1">Uncharacterized protein</fullName>
    </submittedName>
</protein>